<sequence>MQKIQIITASFLHVLKDTRRCRHTMGGFMMMSGPMKALLAVLAVAGYQNRDKIGELLRGIQNPQQAGAGNQQPGGLGGLLGGLAGSGGLGGLLGGLTSGGIVSGGLGDLLKTFQQNGHGDKAESWVQPGPNADIDDGQLAEALGPDVLDEIAANTGLSHQEILGRLKRDLPKAVDDLTPNGKLPTDEEDFLSSASQFTTSARPGTI</sequence>
<dbReference type="Gene3D" id="1.10.10.690">
    <property type="entry name" value="YidB-like"/>
    <property type="match status" value="1"/>
</dbReference>
<reference evidence="2 3" key="1">
    <citation type="journal article" date="2006" name="Genome Biol.">
        <title>The genome of Rhizobium leguminosarum has recognizable core and accessory components.</title>
        <authorList>
            <person name="Young J.W."/>
            <person name="Crossman L.C."/>
            <person name="Johnston A.W.B."/>
            <person name="Thomson N.R."/>
            <person name="Ghazoui Z.F."/>
            <person name="Hull K.H."/>
            <person name="Wexler M."/>
            <person name="Curson A.R.J."/>
            <person name="Todd J.D."/>
            <person name="Poole P.S."/>
            <person name="Mauchline T.H."/>
            <person name="East A.K."/>
            <person name="Quail M.A."/>
            <person name="Churcher C."/>
            <person name="Arrowsmith C."/>
            <person name="Cherevach A."/>
            <person name="Chillingworth T."/>
            <person name="Clarke K."/>
            <person name="Cronin A."/>
            <person name="Davis P."/>
            <person name="Fraser A."/>
            <person name="Hance Z."/>
            <person name="Hauser H."/>
            <person name="Jagels K."/>
            <person name="Moule S."/>
            <person name="Mungall K."/>
            <person name="Norbertczak H."/>
            <person name="Rabbinowitsch E."/>
            <person name="Sanders M."/>
            <person name="Simmonds M."/>
            <person name="Whitehead S."/>
            <person name="Parkhill J."/>
        </authorList>
    </citation>
    <scope>NUCLEOTIDE SEQUENCE [LARGE SCALE GENOMIC DNA]</scope>
    <source>
        <strain evidence="3">DSM 114642 / LMG 32736 / 3841</strain>
    </source>
</reference>
<dbReference type="Proteomes" id="UP000006575">
    <property type="component" value="Chromosome"/>
</dbReference>
<dbReference type="KEGG" id="rle:RL2430"/>
<dbReference type="Pfam" id="PF20159">
    <property type="entry name" value="YidB"/>
    <property type="match status" value="1"/>
</dbReference>
<keyword evidence="3" id="KW-1185">Reference proteome</keyword>
<protein>
    <recommendedName>
        <fullName evidence="4">DUF937 domain-containing protein</fullName>
    </recommendedName>
</protein>
<accession>Q1MGJ9</accession>
<dbReference type="InterPro" id="IPR045372">
    <property type="entry name" value="YidB"/>
</dbReference>
<proteinExistence type="predicted"/>
<name>Q1MGJ9_RHIJ3</name>
<feature type="compositionally biased region" description="Polar residues" evidence="1">
    <location>
        <begin position="192"/>
        <end position="206"/>
    </location>
</feature>
<dbReference type="HOGENOM" id="CLU_084747_0_1_5"/>
<feature type="region of interest" description="Disordered" evidence="1">
    <location>
        <begin position="173"/>
        <end position="206"/>
    </location>
</feature>
<gene>
    <name evidence="2" type="ordered locus">RL2430</name>
</gene>
<dbReference type="SUPFAM" id="SSF140804">
    <property type="entry name" value="YidB-like"/>
    <property type="match status" value="1"/>
</dbReference>
<evidence type="ECO:0008006" key="4">
    <source>
        <dbReference type="Google" id="ProtNLM"/>
    </source>
</evidence>
<dbReference type="InterPro" id="IPR027405">
    <property type="entry name" value="YidB-like"/>
</dbReference>
<evidence type="ECO:0000313" key="3">
    <source>
        <dbReference type="Proteomes" id="UP000006575"/>
    </source>
</evidence>
<dbReference type="eggNOG" id="COG3753">
    <property type="taxonomic scope" value="Bacteria"/>
</dbReference>
<evidence type="ECO:0000313" key="2">
    <source>
        <dbReference type="EMBL" id="CAK07920.1"/>
    </source>
</evidence>
<evidence type="ECO:0000256" key="1">
    <source>
        <dbReference type="SAM" id="MobiDB-lite"/>
    </source>
</evidence>
<dbReference type="AlphaFoldDB" id="Q1MGJ9"/>
<organism evidence="2 3">
    <name type="scientific">Rhizobium johnstonii (strain DSM 114642 / LMG 32736 / 3841)</name>
    <name type="common">Rhizobium leguminosarum bv. viciae</name>
    <dbReference type="NCBI Taxonomy" id="216596"/>
    <lineage>
        <taxon>Bacteria</taxon>
        <taxon>Pseudomonadati</taxon>
        <taxon>Pseudomonadota</taxon>
        <taxon>Alphaproteobacteria</taxon>
        <taxon>Hyphomicrobiales</taxon>
        <taxon>Rhizobiaceae</taxon>
        <taxon>Rhizobium/Agrobacterium group</taxon>
        <taxon>Rhizobium</taxon>
        <taxon>Rhizobium johnstonii</taxon>
    </lineage>
</organism>
<dbReference type="EMBL" id="AM236080">
    <property type="protein sequence ID" value="CAK07920.1"/>
    <property type="molecule type" value="Genomic_DNA"/>
</dbReference>
<dbReference type="EnsemblBacteria" id="CAK07920">
    <property type="protein sequence ID" value="CAK07920"/>
    <property type="gene ID" value="RL2430"/>
</dbReference>